<evidence type="ECO:0000313" key="4">
    <source>
        <dbReference type="Proteomes" id="UP001586593"/>
    </source>
</evidence>
<evidence type="ECO:0000256" key="1">
    <source>
        <dbReference type="SAM" id="MobiDB-lite"/>
    </source>
</evidence>
<feature type="signal peptide" evidence="2">
    <location>
        <begin position="1"/>
        <end position="18"/>
    </location>
</feature>
<reference evidence="3 4" key="1">
    <citation type="journal article" date="2024" name="Commun. Biol.">
        <title>Comparative genomic analysis of thermophilic fungi reveals convergent evolutionary adaptations and gene losses.</title>
        <authorList>
            <person name="Steindorff A.S."/>
            <person name="Aguilar-Pontes M.V."/>
            <person name="Robinson A.J."/>
            <person name="Andreopoulos B."/>
            <person name="LaButti K."/>
            <person name="Kuo A."/>
            <person name="Mondo S."/>
            <person name="Riley R."/>
            <person name="Otillar R."/>
            <person name="Haridas S."/>
            <person name="Lipzen A."/>
            <person name="Grimwood J."/>
            <person name="Schmutz J."/>
            <person name="Clum A."/>
            <person name="Reid I.D."/>
            <person name="Moisan M.C."/>
            <person name="Butler G."/>
            <person name="Nguyen T.T.M."/>
            <person name="Dewar K."/>
            <person name="Conant G."/>
            <person name="Drula E."/>
            <person name="Henrissat B."/>
            <person name="Hansel C."/>
            <person name="Singer S."/>
            <person name="Hutchinson M.I."/>
            <person name="de Vries R.P."/>
            <person name="Natvig D.O."/>
            <person name="Powell A.J."/>
            <person name="Tsang A."/>
            <person name="Grigoriev I.V."/>
        </authorList>
    </citation>
    <scope>NUCLEOTIDE SEQUENCE [LARGE SCALE GENOMIC DNA]</scope>
    <source>
        <strain evidence="3 4">ATCC 24622</strain>
    </source>
</reference>
<dbReference type="Proteomes" id="UP001586593">
    <property type="component" value="Unassembled WGS sequence"/>
</dbReference>
<keyword evidence="4" id="KW-1185">Reference proteome</keyword>
<protein>
    <recommendedName>
        <fullName evidence="5">GPI anchored protein</fullName>
    </recommendedName>
</protein>
<feature type="chain" id="PRO_5047247634" description="GPI anchored protein" evidence="2">
    <location>
        <begin position="19"/>
        <end position="306"/>
    </location>
</feature>
<evidence type="ECO:0000256" key="2">
    <source>
        <dbReference type="SAM" id="SignalP"/>
    </source>
</evidence>
<comment type="caution">
    <text evidence="3">The sequence shown here is derived from an EMBL/GenBank/DDBJ whole genome shotgun (WGS) entry which is preliminary data.</text>
</comment>
<dbReference type="EMBL" id="JAZHXJ010000721">
    <property type="protein sequence ID" value="KAL1852876.1"/>
    <property type="molecule type" value="Genomic_DNA"/>
</dbReference>
<feature type="region of interest" description="Disordered" evidence="1">
    <location>
        <begin position="214"/>
        <end position="233"/>
    </location>
</feature>
<accession>A0ABR3W4H6</accession>
<gene>
    <name evidence="3" type="ORF">VTK73DRAFT_9113</name>
</gene>
<feature type="compositionally biased region" description="Basic and acidic residues" evidence="1">
    <location>
        <begin position="252"/>
        <end position="261"/>
    </location>
</feature>
<evidence type="ECO:0008006" key="5">
    <source>
        <dbReference type="Google" id="ProtNLM"/>
    </source>
</evidence>
<name>A0ABR3W4H6_9PEZI</name>
<feature type="region of interest" description="Disordered" evidence="1">
    <location>
        <begin position="89"/>
        <end position="208"/>
    </location>
</feature>
<keyword evidence="2" id="KW-0732">Signal</keyword>
<evidence type="ECO:0000313" key="3">
    <source>
        <dbReference type="EMBL" id="KAL1852876.1"/>
    </source>
</evidence>
<organism evidence="3 4">
    <name type="scientific">Phialemonium thermophilum</name>
    <dbReference type="NCBI Taxonomy" id="223376"/>
    <lineage>
        <taxon>Eukaryota</taxon>
        <taxon>Fungi</taxon>
        <taxon>Dikarya</taxon>
        <taxon>Ascomycota</taxon>
        <taxon>Pezizomycotina</taxon>
        <taxon>Sordariomycetes</taxon>
        <taxon>Sordariomycetidae</taxon>
        <taxon>Cephalothecales</taxon>
        <taxon>Cephalothecaceae</taxon>
        <taxon>Phialemonium</taxon>
    </lineage>
</organism>
<proteinExistence type="predicted"/>
<feature type="region of interest" description="Disordered" evidence="1">
    <location>
        <begin position="238"/>
        <end position="284"/>
    </location>
</feature>
<sequence length="306" mass="30601">MIAKLLFTAIAAVSFAVAEATAAVAVKADLDVHHKKGLPEKHEENEGMIAREVHTVTKSVLVGSIIIHGSERDVTELYTVPYPLPTITVTPPGVSVSSSTGSTDTAAGTPATPATSGSSTESSPTESDTETSSTPSVSRTSFPTFTFGTPDTTETGTSSTTASGSLPSEITSPTIASTPSTLLTATPSSGETVSGETSSGESISSETSSSVWWETFSGSGRPTPTGPNPFITTLVLSSKTSNPSHTGGSTSTDDHDTEDGSHTGTMTQKGPHATSTTNGASPALPTGGVGNGAAMLAAAVAVIAGL</sequence>